<dbReference type="Proteomes" id="UP000678193">
    <property type="component" value="Segment"/>
</dbReference>
<accession>A0A6B9XL41</accession>
<sequence length="326" mass="38709">MLFIGSNPLKDVKFKIKEIGFKSVVFVSEDIDESFTFVTYENCGKTKILKYKPDLIVFDKCELYSDKCFELIYALQKVLNYWFIFRTECKTVKRVLKFLKAEKSGFPIFLPLELNRFKVLKYHFNKSHLYIIGTALSALTYKSSSISDATRYSVNLLHLDPLYWVCQELFNLRFQKIVFHYARWLKYYYLNVSLPRLCNPITPLVYQEIKTPVSSINLARLNMEFSSETCVLTKKSDFKQYLEKILKLKVYLTVEFLNLSEVSYQNVILLLTDRFTEGYLFNDEKFKNCTIYYFEKSPFQIACDQNNTFSTLRRKLCEVFTHSEIR</sequence>
<name>A0A6B9XL41_9VIRU</name>
<reference evidence="1" key="1">
    <citation type="journal article" date="2020" name="Arch. Virol.">
        <title>Complete genome sequence and analysis of a novel lymphocystivirus detected in whitemouth croaker (Micropogonias furnieri): lymphocystis disease virus 4.</title>
        <authorList>
            <person name="Doszpoly A."/>
            <person name="Kajan G.L."/>
            <person name="Puentes R."/>
            <person name="Perretta A."/>
        </authorList>
    </citation>
    <scope>NUCLEOTIDE SEQUENCE</scope>
    <source>
        <strain evidence="1">LCDV-WC</strain>
    </source>
</reference>
<evidence type="ECO:0000313" key="1">
    <source>
        <dbReference type="EMBL" id="QHR78479.1"/>
    </source>
</evidence>
<organism evidence="1 2">
    <name type="scientific">Lymphocystis disease virus 4</name>
    <dbReference type="NCBI Taxonomy" id="2704413"/>
    <lineage>
        <taxon>Viruses</taxon>
        <taxon>Varidnaviria</taxon>
        <taxon>Bamfordvirae</taxon>
        <taxon>Nucleocytoviricota</taxon>
        <taxon>Megaviricetes</taxon>
        <taxon>Pimascovirales</taxon>
        <taxon>Pimascovirales incertae sedis</taxon>
        <taxon>Iridoviridae</taxon>
        <taxon>Alphairidovirinae</taxon>
        <taxon>Lymphocystivirus</taxon>
        <taxon>Lymphocystivirus micropogonias1</taxon>
    </lineage>
</organism>
<dbReference type="EMBL" id="MN803438">
    <property type="protein sequence ID" value="QHR78479.1"/>
    <property type="molecule type" value="Genomic_DNA"/>
</dbReference>
<dbReference type="RefSeq" id="YP_010087913.1">
    <property type="nucleotide sequence ID" value="NC_055603.1"/>
</dbReference>
<dbReference type="KEGG" id="vg:65103246"/>
<evidence type="ECO:0000313" key="2">
    <source>
        <dbReference type="Proteomes" id="UP000678193"/>
    </source>
</evidence>
<dbReference type="GeneID" id="65103246"/>
<keyword evidence="2" id="KW-1185">Reference proteome</keyword>
<protein>
    <submittedName>
        <fullName evidence="1">Uncharacterized protein</fullName>
    </submittedName>
</protein>
<proteinExistence type="predicted"/>